<name>G3ASI6_SPAPN</name>
<feature type="transmembrane region" description="Helical" evidence="1">
    <location>
        <begin position="215"/>
        <end position="233"/>
    </location>
</feature>
<keyword evidence="1" id="KW-0812">Transmembrane</keyword>
<sequence>MENESKGSDTLDSSKALPLEKSQLEHLNYYVQLEMLCSIVMLFVHISCDFTSRVPLSLVKRFPPFTLDIGLSSGYLDSLVDLVQSFLKSFPGPLHEAFASLSHSQLKSSLSSYNNNMFTFSGLEFTWFRDGDIDTYYNNYKGPNIVYGITKTFVDQLSASTNYTSDELLGTLYNTYSSSIKDMCFNPTSFNLTGLGDYDICQLHRYNTSGYASHVLLSMFHFSIIIVMAIQTIESMMNIFGKVSIVEIAFIKKVFLGIENTVLISYVYKSIFMQRKVKAFLQENSVGTLTVDPFTFLFVGYFLYQISLQSVLHSEVTRLKLLECWKCPISAKKKAIQRWGLYAFLFLSI</sequence>
<dbReference type="Proteomes" id="UP000000709">
    <property type="component" value="Unassembled WGS sequence"/>
</dbReference>
<evidence type="ECO:0000313" key="3">
    <source>
        <dbReference type="Proteomes" id="UP000000709"/>
    </source>
</evidence>
<protein>
    <submittedName>
        <fullName evidence="2">Uncharacterized protein</fullName>
    </submittedName>
</protein>
<dbReference type="EMBL" id="GL996504">
    <property type="protein sequence ID" value="EGW31104.1"/>
    <property type="molecule type" value="Genomic_DNA"/>
</dbReference>
<dbReference type="HOGENOM" id="CLU_795864_0_0_1"/>
<feature type="transmembrane region" description="Helical" evidence="1">
    <location>
        <begin position="245"/>
        <end position="268"/>
    </location>
</feature>
<feature type="non-terminal residue" evidence="2">
    <location>
        <position position="349"/>
    </location>
</feature>
<keyword evidence="3" id="KW-1185">Reference proteome</keyword>
<gene>
    <name evidence="2" type="ORF">SPAPADRAFT_63030</name>
</gene>
<keyword evidence="1" id="KW-0472">Membrane</keyword>
<dbReference type="RefSeq" id="XP_007377137.1">
    <property type="nucleotide sequence ID" value="XM_007377075.1"/>
</dbReference>
<accession>G3ASI6</accession>
<proteinExistence type="predicted"/>
<organism evidence="3">
    <name type="scientific">Spathaspora passalidarum (strain NRRL Y-27907 / 11-Y1)</name>
    <dbReference type="NCBI Taxonomy" id="619300"/>
    <lineage>
        <taxon>Eukaryota</taxon>
        <taxon>Fungi</taxon>
        <taxon>Dikarya</taxon>
        <taxon>Ascomycota</taxon>
        <taxon>Saccharomycotina</taxon>
        <taxon>Pichiomycetes</taxon>
        <taxon>Debaryomycetaceae</taxon>
        <taxon>Spathaspora</taxon>
    </lineage>
</organism>
<dbReference type="InParanoid" id="G3ASI6"/>
<evidence type="ECO:0000256" key="1">
    <source>
        <dbReference type="SAM" id="Phobius"/>
    </source>
</evidence>
<reference evidence="2 3" key="1">
    <citation type="journal article" date="2011" name="Proc. Natl. Acad. Sci. U.S.A.">
        <title>Comparative genomics of xylose-fermenting fungi for enhanced biofuel production.</title>
        <authorList>
            <person name="Wohlbach D.J."/>
            <person name="Kuo A."/>
            <person name="Sato T.K."/>
            <person name="Potts K.M."/>
            <person name="Salamov A.A."/>
            <person name="LaButti K.M."/>
            <person name="Sun H."/>
            <person name="Clum A."/>
            <person name="Pangilinan J.L."/>
            <person name="Lindquist E.A."/>
            <person name="Lucas S."/>
            <person name="Lapidus A."/>
            <person name="Jin M."/>
            <person name="Gunawan C."/>
            <person name="Balan V."/>
            <person name="Dale B.E."/>
            <person name="Jeffries T.W."/>
            <person name="Zinkel R."/>
            <person name="Barry K.W."/>
            <person name="Grigoriev I.V."/>
            <person name="Gasch A.P."/>
        </authorList>
    </citation>
    <scope>NUCLEOTIDE SEQUENCE [LARGE SCALE GENOMIC DNA]</scope>
    <source>
        <strain evidence="3">NRRL Y-27907 / 11-Y1</strain>
    </source>
</reference>
<dbReference type="KEGG" id="spaa:SPAPADRAFT_63030"/>
<keyword evidence="1" id="KW-1133">Transmembrane helix</keyword>
<dbReference type="AlphaFoldDB" id="G3ASI6"/>
<dbReference type="GeneID" id="18874561"/>
<evidence type="ECO:0000313" key="2">
    <source>
        <dbReference type="EMBL" id="EGW31104.1"/>
    </source>
</evidence>